<reference evidence="10 11" key="1">
    <citation type="submission" date="2020-10" db="EMBL/GenBank/DDBJ databases">
        <title>The Coptis chinensis genome and diversification of protoberbering-type alkaloids.</title>
        <authorList>
            <person name="Wang B."/>
            <person name="Shu S."/>
            <person name="Song C."/>
            <person name="Liu Y."/>
        </authorList>
    </citation>
    <scope>NUCLEOTIDE SEQUENCE [LARGE SCALE GENOMIC DNA]</scope>
    <source>
        <strain evidence="10">HL-2020</strain>
        <tissue evidence="10">Leaf</tissue>
    </source>
</reference>
<comment type="subcellular location">
    <subcellularLocation>
        <location evidence="1">Nucleus</location>
    </subcellularLocation>
</comment>
<evidence type="ECO:0000313" key="10">
    <source>
        <dbReference type="EMBL" id="KAF9606770.1"/>
    </source>
</evidence>
<evidence type="ECO:0000256" key="5">
    <source>
        <dbReference type="ARBA" id="ARBA00023159"/>
    </source>
</evidence>
<dbReference type="EMBL" id="JADFTS010000005">
    <property type="protein sequence ID" value="KAF9606770.1"/>
    <property type="molecule type" value="Genomic_DNA"/>
</dbReference>
<keyword evidence="6" id="KW-0804">Transcription</keyword>
<keyword evidence="7" id="KW-0539">Nucleus</keyword>
<dbReference type="SUPFAM" id="SSF54171">
    <property type="entry name" value="DNA-binding domain"/>
    <property type="match status" value="1"/>
</dbReference>
<dbReference type="InterPro" id="IPR051758">
    <property type="entry name" value="ERF/AP2-like"/>
</dbReference>
<keyword evidence="11" id="KW-1185">Reference proteome</keyword>
<dbReference type="InterPro" id="IPR001471">
    <property type="entry name" value="AP2/ERF_dom"/>
</dbReference>
<evidence type="ECO:0000256" key="4">
    <source>
        <dbReference type="ARBA" id="ARBA00023125"/>
    </source>
</evidence>
<dbReference type="GO" id="GO:0003700">
    <property type="term" value="F:DNA-binding transcription factor activity"/>
    <property type="evidence" value="ECO:0007669"/>
    <property type="project" value="InterPro"/>
</dbReference>
<dbReference type="AlphaFoldDB" id="A0A835HTP6"/>
<evidence type="ECO:0000256" key="7">
    <source>
        <dbReference type="ARBA" id="ARBA00023242"/>
    </source>
</evidence>
<dbReference type="PANTHER" id="PTHR31657">
    <property type="entry name" value="ETHYLENE-RESPONSIVE TRANSCRIPTION FACTOR ERF061"/>
    <property type="match status" value="1"/>
</dbReference>
<organism evidence="10 11">
    <name type="scientific">Coptis chinensis</name>
    <dbReference type="NCBI Taxonomy" id="261450"/>
    <lineage>
        <taxon>Eukaryota</taxon>
        <taxon>Viridiplantae</taxon>
        <taxon>Streptophyta</taxon>
        <taxon>Embryophyta</taxon>
        <taxon>Tracheophyta</taxon>
        <taxon>Spermatophyta</taxon>
        <taxon>Magnoliopsida</taxon>
        <taxon>Ranunculales</taxon>
        <taxon>Ranunculaceae</taxon>
        <taxon>Coptidoideae</taxon>
        <taxon>Coptis</taxon>
    </lineage>
</organism>
<evidence type="ECO:0000256" key="2">
    <source>
        <dbReference type="ARBA" id="ARBA00022745"/>
    </source>
</evidence>
<gene>
    <name evidence="10" type="ORF">IFM89_028146</name>
</gene>
<comment type="similarity">
    <text evidence="8">Belongs to the AP2/ERF transcription factor family. ERF subfamily.</text>
</comment>
<dbReference type="GO" id="GO:0005634">
    <property type="term" value="C:nucleus"/>
    <property type="evidence" value="ECO:0007669"/>
    <property type="project" value="UniProtKB-SubCell"/>
</dbReference>
<evidence type="ECO:0000256" key="3">
    <source>
        <dbReference type="ARBA" id="ARBA00023015"/>
    </source>
</evidence>
<dbReference type="SMART" id="SM00380">
    <property type="entry name" value="AP2"/>
    <property type="match status" value="1"/>
</dbReference>
<dbReference type="GO" id="GO:0000976">
    <property type="term" value="F:transcription cis-regulatory region binding"/>
    <property type="evidence" value="ECO:0007669"/>
    <property type="project" value="UniProtKB-ARBA"/>
</dbReference>
<keyword evidence="2" id="KW-0936">Ethylene signaling pathway</keyword>
<dbReference type="PROSITE" id="PS51032">
    <property type="entry name" value="AP2_ERF"/>
    <property type="match status" value="1"/>
</dbReference>
<dbReference type="CDD" id="cd00018">
    <property type="entry name" value="AP2"/>
    <property type="match status" value="1"/>
</dbReference>
<dbReference type="PRINTS" id="PR00367">
    <property type="entry name" value="ETHRSPELEMNT"/>
</dbReference>
<dbReference type="PANTHER" id="PTHR31657:SF40">
    <property type="entry name" value="ETHYLENE-RESPONSIVE TRANSCRIPTION FACTOR ERF062"/>
    <property type="match status" value="1"/>
</dbReference>
<dbReference type="Proteomes" id="UP000631114">
    <property type="component" value="Unassembled WGS sequence"/>
</dbReference>
<evidence type="ECO:0000313" key="11">
    <source>
        <dbReference type="Proteomes" id="UP000631114"/>
    </source>
</evidence>
<keyword evidence="3" id="KW-0805">Transcription regulation</keyword>
<feature type="domain" description="AP2/ERF" evidence="9">
    <location>
        <begin position="198"/>
        <end position="255"/>
    </location>
</feature>
<proteinExistence type="inferred from homology"/>
<protein>
    <recommendedName>
        <fullName evidence="9">AP2/ERF domain-containing protein</fullName>
    </recommendedName>
</protein>
<evidence type="ECO:0000259" key="9">
    <source>
        <dbReference type="PROSITE" id="PS51032"/>
    </source>
</evidence>
<dbReference type="Gene3D" id="3.30.730.10">
    <property type="entry name" value="AP2/ERF domain"/>
    <property type="match status" value="1"/>
</dbReference>
<dbReference type="OrthoDB" id="777275at2759"/>
<dbReference type="FunFam" id="3.30.730.10:FF:000001">
    <property type="entry name" value="Ethylene-responsive transcription factor 2"/>
    <property type="match status" value="1"/>
</dbReference>
<dbReference type="InterPro" id="IPR016177">
    <property type="entry name" value="DNA-bd_dom_sf"/>
</dbReference>
<dbReference type="Pfam" id="PF00847">
    <property type="entry name" value="AP2"/>
    <property type="match status" value="1"/>
</dbReference>
<name>A0A835HTP6_9MAGN</name>
<evidence type="ECO:0000256" key="6">
    <source>
        <dbReference type="ARBA" id="ARBA00023163"/>
    </source>
</evidence>
<dbReference type="InterPro" id="IPR036955">
    <property type="entry name" value="AP2/ERF_dom_sf"/>
</dbReference>
<evidence type="ECO:0000256" key="8">
    <source>
        <dbReference type="ARBA" id="ARBA00024343"/>
    </source>
</evidence>
<keyword evidence="5" id="KW-0010">Activator</keyword>
<evidence type="ECO:0000256" key="1">
    <source>
        <dbReference type="ARBA" id="ARBA00004123"/>
    </source>
</evidence>
<comment type="caution">
    <text evidence="10">The sequence shown here is derived from an EMBL/GenBank/DDBJ whole genome shotgun (WGS) entry which is preliminary data.</text>
</comment>
<dbReference type="GO" id="GO:0009873">
    <property type="term" value="P:ethylene-activated signaling pathway"/>
    <property type="evidence" value="ECO:0007669"/>
    <property type="project" value="UniProtKB-KW"/>
</dbReference>
<sequence>MEDQFPKIENYMHKGIPYGSATSRRLLGDPILWNALAETSSCANGGMDQFFSSPESSSSVDDATVVSLNNNVTGYGERKFELANNRFASTNATVQESQSPFNSVSSSVTTSEGSEAPEFELVLEEPEPNVIGPVAHQVQPQPGLDWFSINNKLVGSPAKGSRDYCLGVNKTQVMKYSGSKNQENQQKTWASTSSQGKLFRGVRQRHWGKWVAEIRLPRNRSRVWLGTFDTAEEAAFAYDTAAYKLRGEHAQLNFPDLKHQLEANSLNGSSSTAALLDAKLQALCVGIAQQKKPPSPNNLISKSPLKPIIQKANNERQFL</sequence>
<keyword evidence="4" id="KW-0238">DNA-binding</keyword>
<accession>A0A835HTP6</accession>